<dbReference type="STRING" id="428990.SAMN06295987_105169"/>
<keyword evidence="3 10" id="KW-0808">Transferase</keyword>
<keyword evidence="4 8" id="KW-0812">Transmembrane</keyword>
<dbReference type="InterPro" id="IPR050256">
    <property type="entry name" value="Glycosyltransferase_2"/>
</dbReference>
<evidence type="ECO:0000256" key="3">
    <source>
        <dbReference type="ARBA" id="ARBA00022679"/>
    </source>
</evidence>
<organism evidence="10 11">
    <name type="scientific">Novosphingobium mathurense</name>
    <dbReference type="NCBI Taxonomy" id="428990"/>
    <lineage>
        <taxon>Bacteria</taxon>
        <taxon>Pseudomonadati</taxon>
        <taxon>Pseudomonadota</taxon>
        <taxon>Alphaproteobacteria</taxon>
        <taxon>Sphingomonadales</taxon>
        <taxon>Sphingomonadaceae</taxon>
        <taxon>Novosphingobium</taxon>
    </lineage>
</organism>
<feature type="transmembrane region" description="Helical" evidence="8">
    <location>
        <begin position="276"/>
        <end position="301"/>
    </location>
</feature>
<keyword evidence="11" id="KW-1185">Reference proteome</keyword>
<dbReference type="RefSeq" id="WP_054945591.1">
    <property type="nucleotide sequence ID" value="NZ_FVZE01000005.1"/>
</dbReference>
<keyword evidence="7 8" id="KW-0472">Membrane</keyword>
<dbReference type="Gene3D" id="3.90.550.10">
    <property type="entry name" value="Spore Coat Polysaccharide Biosynthesis Protein SpsA, Chain A"/>
    <property type="match status" value="1"/>
</dbReference>
<dbReference type="PANTHER" id="PTHR48090">
    <property type="entry name" value="UNDECAPRENYL-PHOSPHATE 4-DEOXY-4-FORMAMIDO-L-ARABINOSE TRANSFERASE-RELATED"/>
    <property type="match status" value="1"/>
</dbReference>
<dbReference type="GO" id="GO:0005886">
    <property type="term" value="C:plasma membrane"/>
    <property type="evidence" value="ECO:0007669"/>
    <property type="project" value="TreeGrafter"/>
</dbReference>
<evidence type="ECO:0000256" key="2">
    <source>
        <dbReference type="ARBA" id="ARBA00022676"/>
    </source>
</evidence>
<evidence type="ECO:0000313" key="10">
    <source>
        <dbReference type="EMBL" id="SLK05479.1"/>
    </source>
</evidence>
<evidence type="ECO:0000313" key="11">
    <source>
        <dbReference type="Proteomes" id="UP000190989"/>
    </source>
</evidence>
<sequence>MNTMAPPDLTIDISVIIPVIDRTEPAEAVWRAYHDVLMRTNKSFEFIYVLDGPFEDYAEELAAVGDRGFPLNIVRFNRPFGQVACLLEGVRHARGETILILPAYLQTAPESLPTLLDKLENADVVSAYRDRSTDNVLSRLRGWSFEALARMAGSRFKDPGCVVRAFRRRVFDDLQVHHEQHPFLPLLAEGLGYKVEQVCMPQSRSDQKIRMHRAITYFSVFLDLIALGFLTRFMRKPFRFFGSVGAGCIAIGVAMGIYILIQRQTAGMELADRPALLLTVLMIVLGIQIAAVGLIAEIIIFTRNPSRSAYKIEKIVTHPDEA</sequence>
<dbReference type="GO" id="GO:0009103">
    <property type="term" value="P:lipopolysaccharide biosynthetic process"/>
    <property type="evidence" value="ECO:0007669"/>
    <property type="project" value="UniProtKB-KW"/>
</dbReference>
<dbReference type="PANTHER" id="PTHR48090:SF3">
    <property type="entry name" value="UNDECAPRENYL-PHOSPHATE 4-DEOXY-4-FORMAMIDO-L-ARABINOSE TRANSFERASE"/>
    <property type="match status" value="1"/>
</dbReference>
<gene>
    <name evidence="10" type="ORF">SAMN06295987_105169</name>
</gene>
<evidence type="ECO:0000256" key="6">
    <source>
        <dbReference type="ARBA" id="ARBA00022989"/>
    </source>
</evidence>
<dbReference type="GO" id="GO:0016757">
    <property type="term" value="F:glycosyltransferase activity"/>
    <property type="evidence" value="ECO:0007669"/>
    <property type="project" value="UniProtKB-KW"/>
</dbReference>
<dbReference type="SUPFAM" id="SSF53448">
    <property type="entry name" value="Nucleotide-diphospho-sugar transferases"/>
    <property type="match status" value="1"/>
</dbReference>
<dbReference type="AlphaFoldDB" id="A0A1U6IBV9"/>
<dbReference type="Proteomes" id="UP000190989">
    <property type="component" value="Unassembled WGS sequence"/>
</dbReference>
<evidence type="ECO:0000256" key="4">
    <source>
        <dbReference type="ARBA" id="ARBA00022692"/>
    </source>
</evidence>
<dbReference type="InterPro" id="IPR001173">
    <property type="entry name" value="Glyco_trans_2-like"/>
</dbReference>
<keyword evidence="1" id="KW-1003">Cell membrane</keyword>
<proteinExistence type="predicted"/>
<keyword evidence="2" id="KW-0328">Glycosyltransferase</keyword>
<keyword evidence="5" id="KW-0448">Lipopolysaccharide biosynthesis</keyword>
<evidence type="ECO:0000259" key="9">
    <source>
        <dbReference type="Pfam" id="PF00535"/>
    </source>
</evidence>
<accession>A0A1U6IBV9</accession>
<feature type="domain" description="Glycosyltransferase 2-like" evidence="9">
    <location>
        <begin position="14"/>
        <end position="172"/>
    </location>
</feature>
<evidence type="ECO:0000256" key="7">
    <source>
        <dbReference type="ARBA" id="ARBA00023136"/>
    </source>
</evidence>
<dbReference type="Pfam" id="PF00535">
    <property type="entry name" value="Glycos_transf_2"/>
    <property type="match status" value="1"/>
</dbReference>
<evidence type="ECO:0000256" key="8">
    <source>
        <dbReference type="SAM" id="Phobius"/>
    </source>
</evidence>
<keyword evidence="6 8" id="KW-1133">Transmembrane helix</keyword>
<feature type="transmembrane region" description="Helical" evidence="8">
    <location>
        <begin position="240"/>
        <end position="261"/>
    </location>
</feature>
<feature type="transmembrane region" description="Helical" evidence="8">
    <location>
        <begin position="214"/>
        <end position="233"/>
    </location>
</feature>
<protein>
    <submittedName>
        <fullName evidence="10">Glycosyltransferase involved in cell wall bisynthesis</fullName>
    </submittedName>
</protein>
<name>A0A1U6IBV9_9SPHN</name>
<evidence type="ECO:0000256" key="5">
    <source>
        <dbReference type="ARBA" id="ARBA00022985"/>
    </source>
</evidence>
<reference evidence="11" key="1">
    <citation type="submission" date="2017-02" db="EMBL/GenBank/DDBJ databases">
        <authorList>
            <person name="Varghese N."/>
            <person name="Submissions S."/>
        </authorList>
    </citation>
    <scope>NUCLEOTIDE SEQUENCE [LARGE SCALE GENOMIC DNA]</scope>
    <source>
        <strain evidence="11">SM117</strain>
    </source>
</reference>
<evidence type="ECO:0000256" key="1">
    <source>
        <dbReference type="ARBA" id="ARBA00022475"/>
    </source>
</evidence>
<dbReference type="EMBL" id="FVZE01000005">
    <property type="protein sequence ID" value="SLK05479.1"/>
    <property type="molecule type" value="Genomic_DNA"/>
</dbReference>
<dbReference type="InterPro" id="IPR029044">
    <property type="entry name" value="Nucleotide-diphossugar_trans"/>
</dbReference>